<evidence type="ECO:0000313" key="2">
    <source>
        <dbReference type="Proteomes" id="UP000799436"/>
    </source>
</evidence>
<reference evidence="1" key="1">
    <citation type="journal article" date="2020" name="Stud. Mycol.">
        <title>101 Dothideomycetes genomes: a test case for predicting lifestyles and emergence of pathogens.</title>
        <authorList>
            <person name="Haridas S."/>
            <person name="Albert R."/>
            <person name="Binder M."/>
            <person name="Bloem J."/>
            <person name="Labutti K."/>
            <person name="Salamov A."/>
            <person name="Andreopoulos B."/>
            <person name="Baker S."/>
            <person name="Barry K."/>
            <person name="Bills G."/>
            <person name="Bluhm B."/>
            <person name="Cannon C."/>
            <person name="Castanera R."/>
            <person name="Culley D."/>
            <person name="Daum C."/>
            <person name="Ezra D."/>
            <person name="Gonzalez J."/>
            <person name="Henrissat B."/>
            <person name="Kuo A."/>
            <person name="Liang C."/>
            <person name="Lipzen A."/>
            <person name="Lutzoni F."/>
            <person name="Magnuson J."/>
            <person name="Mondo S."/>
            <person name="Nolan M."/>
            <person name="Ohm R."/>
            <person name="Pangilinan J."/>
            <person name="Park H.-J."/>
            <person name="Ramirez L."/>
            <person name="Alfaro M."/>
            <person name="Sun H."/>
            <person name="Tritt A."/>
            <person name="Yoshinaga Y."/>
            <person name="Zwiers L.-H."/>
            <person name="Turgeon B."/>
            <person name="Goodwin S."/>
            <person name="Spatafora J."/>
            <person name="Crous P."/>
            <person name="Grigoriev I."/>
        </authorList>
    </citation>
    <scope>NUCLEOTIDE SEQUENCE</scope>
    <source>
        <strain evidence="1">CBS 116005</strain>
    </source>
</reference>
<gene>
    <name evidence="1" type="ORF">EJ03DRAFT_346850</name>
</gene>
<proteinExistence type="predicted"/>
<dbReference type="Proteomes" id="UP000799436">
    <property type="component" value="Unassembled WGS sequence"/>
</dbReference>
<dbReference type="EMBL" id="ML995808">
    <property type="protein sequence ID" value="KAF2774223.1"/>
    <property type="molecule type" value="Genomic_DNA"/>
</dbReference>
<protein>
    <submittedName>
        <fullName evidence="1">Uncharacterized protein</fullName>
    </submittedName>
</protein>
<evidence type="ECO:0000313" key="1">
    <source>
        <dbReference type="EMBL" id="KAF2774223.1"/>
    </source>
</evidence>
<dbReference type="OrthoDB" id="5305647at2759"/>
<dbReference type="AlphaFoldDB" id="A0A6G1LMM4"/>
<sequence>MSHSKVAVVHSLYQRSCAHCFPSAIVHWHFLSFPRQKRNESTSFSITAGWEALAAAPDLGQALLLSSGLLADALLPLARATSYEDPAHPKARSASASATLASNTKTPNAALFSSPFLLTLRIVRLVNTFRKRAKTGLSSRPRHFTKRQDFRQEVERAAYEEIDRYLGRKTGRQYCRESAPTQLVSKEDVGRGSLDRLIEQINTSVSFHGSNLTVIAKDHHLFLDRKADLRITRLPLHELVGLAVTVKDLLVSLKRISTRRGFAKSVCEGNEVLDITLDDIGLANLEHLLLCLQHQLIHLLLSQCADLIRRHILDCQKDQSKHGEDWFFTFPNARHPLSTTWPWSIKPSLAVIWGACWMFYDLNSLNYYLDSRGNMVDVVTGRVVAPAWAVREAQMNAQREQRPQTLYAPAAAHLALGPTGSVSNSPAAQPSATASSGVANWLPQENFDLGSISASILDSTYGAGPGWRQPQQQFGHFIHVELALPLAAQHPRHPSIITSDLSA</sequence>
<keyword evidence="2" id="KW-1185">Reference proteome</keyword>
<organism evidence="1 2">
    <name type="scientific">Teratosphaeria nubilosa</name>
    <dbReference type="NCBI Taxonomy" id="161662"/>
    <lineage>
        <taxon>Eukaryota</taxon>
        <taxon>Fungi</taxon>
        <taxon>Dikarya</taxon>
        <taxon>Ascomycota</taxon>
        <taxon>Pezizomycotina</taxon>
        <taxon>Dothideomycetes</taxon>
        <taxon>Dothideomycetidae</taxon>
        <taxon>Mycosphaerellales</taxon>
        <taxon>Teratosphaeriaceae</taxon>
        <taxon>Teratosphaeria</taxon>
    </lineage>
</organism>
<accession>A0A6G1LMM4</accession>
<name>A0A6G1LMM4_9PEZI</name>